<reference evidence="1 2" key="1">
    <citation type="submission" date="2020-03" db="EMBL/GenBank/DDBJ databases">
        <title>Whole genome shotgun sequence of Phytohabitans suffuscus NBRC 105367.</title>
        <authorList>
            <person name="Komaki H."/>
            <person name="Tamura T."/>
        </authorList>
    </citation>
    <scope>NUCLEOTIDE SEQUENCE [LARGE SCALE GENOMIC DNA]</scope>
    <source>
        <strain evidence="1 2">NBRC 105367</strain>
    </source>
</reference>
<reference evidence="1 2" key="2">
    <citation type="submission" date="2020-03" db="EMBL/GenBank/DDBJ databases">
        <authorList>
            <person name="Ichikawa N."/>
            <person name="Kimura A."/>
            <person name="Kitahashi Y."/>
            <person name="Uohara A."/>
        </authorList>
    </citation>
    <scope>NUCLEOTIDE SEQUENCE [LARGE SCALE GENOMIC DNA]</scope>
    <source>
        <strain evidence="1 2">NBRC 105367</strain>
    </source>
</reference>
<keyword evidence="2" id="KW-1185">Reference proteome</keyword>
<sequence>MDEAARRRVAVRLRLLLERWSGTEQEEERTAAHRELETASADALFDLISTEFGKS</sequence>
<dbReference type="AlphaFoldDB" id="A0A6F8Y9U1"/>
<dbReference type="Proteomes" id="UP000503011">
    <property type="component" value="Chromosome"/>
</dbReference>
<proteinExistence type="predicted"/>
<dbReference type="EMBL" id="AP022871">
    <property type="protein sequence ID" value="BCB82721.1"/>
    <property type="molecule type" value="Genomic_DNA"/>
</dbReference>
<name>A0A6F8Y9U1_9ACTN</name>
<evidence type="ECO:0000313" key="1">
    <source>
        <dbReference type="EMBL" id="BCB82721.1"/>
    </source>
</evidence>
<organism evidence="1 2">
    <name type="scientific">Phytohabitans suffuscus</name>
    <dbReference type="NCBI Taxonomy" id="624315"/>
    <lineage>
        <taxon>Bacteria</taxon>
        <taxon>Bacillati</taxon>
        <taxon>Actinomycetota</taxon>
        <taxon>Actinomycetes</taxon>
        <taxon>Micromonosporales</taxon>
        <taxon>Micromonosporaceae</taxon>
    </lineage>
</organism>
<evidence type="ECO:0000313" key="2">
    <source>
        <dbReference type="Proteomes" id="UP000503011"/>
    </source>
</evidence>
<accession>A0A6F8Y9U1</accession>
<protein>
    <submittedName>
        <fullName evidence="1">Uncharacterized protein</fullName>
    </submittedName>
</protein>
<dbReference type="RefSeq" id="WP_173152418.1">
    <property type="nucleotide sequence ID" value="NZ_AP022871.1"/>
</dbReference>
<dbReference type="KEGG" id="psuu:Psuf_000340"/>
<gene>
    <name evidence="1" type="ORF">Psuf_000340</name>
</gene>